<keyword evidence="2" id="KW-1185">Reference proteome</keyword>
<evidence type="ECO:0000313" key="1">
    <source>
        <dbReference type="EMBL" id="CAH7674796.1"/>
    </source>
</evidence>
<comment type="caution">
    <text evidence="1">The sequence shown here is derived from an EMBL/GenBank/DDBJ whole genome shotgun (WGS) entry which is preliminary data.</text>
</comment>
<sequence>MKKVIEIGLEVKTWKNKLEVLRLIPLESKFRKWAAPAILELTNRKFLESFEADELGLLNSIIKAIWWMFRGEIIGSENKREEIKRNVEINRFKTPFDIASESKNALSFEKEETG</sequence>
<dbReference type="AlphaFoldDB" id="A0AAV0AX12"/>
<dbReference type="Proteomes" id="UP001153365">
    <property type="component" value="Unassembled WGS sequence"/>
</dbReference>
<reference evidence="1" key="1">
    <citation type="submission" date="2022-06" db="EMBL/GenBank/DDBJ databases">
        <authorList>
            <consortium name="SYNGENTA / RWTH Aachen University"/>
        </authorList>
    </citation>
    <scope>NUCLEOTIDE SEQUENCE</scope>
</reference>
<dbReference type="EMBL" id="CALTRL010002132">
    <property type="protein sequence ID" value="CAH7674796.1"/>
    <property type="molecule type" value="Genomic_DNA"/>
</dbReference>
<gene>
    <name evidence="1" type="ORF">PPACK8108_LOCUS9731</name>
</gene>
<name>A0AAV0AX12_PHAPC</name>
<protein>
    <submittedName>
        <fullName evidence="1">Uncharacterized protein</fullName>
    </submittedName>
</protein>
<proteinExistence type="predicted"/>
<evidence type="ECO:0000313" key="2">
    <source>
        <dbReference type="Proteomes" id="UP001153365"/>
    </source>
</evidence>
<accession>A0AAV0AX12</accession>
<organism evidence="1 2">
    <name type="scientific">Phakopsora pachyrhizi</name>
    <name type="common">Asian soybean rust disease fungus</name>
    <dbReference type="NCBI Taxonomy" id="170000"/>
    <lineage>
        <taxon>Eukaryota</taxon>
        <taxon>Fungi</taxon>
        <taxon>Dikarya</taxon>
        <taxon>Basidiomycota</taxon>
        <taxon>Pucciniomycotina</taxon>
        <taxon>Pucciniomycetes</taxon>
        <taxon>Pucciniales</taxon>
        <taxon>Phakopsoraceae</taxon>
        <taxon>Phakopsora</taxon>
    </lineage>
</organism>